<dbReference type="PRINTS" id="PR00032">
    <property type="entry name" value="HTHARAC"/>
</dbReference>
<dbReference type="InterPro" id="IPR018060">
    <property type="entry name" value="HTH_AraC"/>
</dbReference>
<dbReference type="SUPFAM" id="SSF46689">
    <property type="entry name" value="Homeodomain-like"/>
    <property type="match status" value="2"/>
</dbReference>
<keyword evidence="2 5" id="KW-0238">DNA-binding</keyword>
<evidence type="ECO:0000256" key="2">
    <source>
        <dbReference type="ARBA" id="ARBA00023125"/>
    </source>
</evidence>
<gene>
    <name evidence="5" type="ORF">HDF25_000708</name>
</gene>
<dbReference type="PROSITE" id="PS00041">
    <property type="entry name" value="HTH_ARAC_FAMILY_1"/>
    <property type="match status" value="1"/>
</dbReference>
<dbReference type="Pfam" id="PF12833">
    <property type="entry name" value="HTH_18"/>
    <property type="match status" value="1"/>
</dbReference>
<feature type="domain" description="HTH araC/xylS-type" evidence="4">
    <location>
        <begin position="234"/>
        <end position="330"/>
    </location>
</feature>
<name>A0A7X0MH87_9SPHI</name>
<dbReference type="InterPro" id="IPR020449">
    <property type="entry name" value="Tscrpt_reg_AraC-type_HTH"/>
</dbReference>
<evidence type="ECO:0000259" key="4">
    <source>
        <dbReference type="PROSITE" id="PS01124"/>
    </source>
</evidence>
<dbReference type="SMART" id="SM00342">
    <property type="entry name" value="HTH_ARAC"/>
    <property type="match status" value="1"/>
</dbReference>
<dbReference type="RefSeq" id="WP_184622832.1">
    <property type="nucleotide sequence ID" value="NZ_JACHCC010000002.1"/>
</dbReference>
<dbReference type="InterPro" id="IPR009057">
    <property type="entry name" value="Homeodomain-like_sf"/>
</dbReference>
<proteinExistence type="predicted"/>
<dbReference type="EMBL" id="JACHCC010000002">
    <property type="protein sequence ID" value="MBB6498571.1"/>
    <property type="molecule type" value="Genomic_DNA"/>
</dbReference>
<evidence type="ECO:0000256" key="3">
    <source>
        <dbReference type="ARBA" id="ARBA00023163"/>
    </source>
</evidence>
<dbReference type="PROSITE" id="PS01124">
    <property type="entry name" value="HTH_ARAC_FAMILY_2"/>
    <property type="match status" value="1"/>
</dbReference>
<dbReference type="Gene3D" id="1.10.10.60">
    <property type="entry name" value="Homeodomain-like"/>
    <property type="match status" value="1"/>
</dbReference>
<keyword evidence="1" id="KW-0805">Transcription regulation</keyword>
<accession>A0A7X0MH87</accession>
<dbReference type="AlphaFoldDB" id="A0A7X0MH87"/>
<comment type="caution">
    <text evidence="5">The sequence shown here is derived from an EMBL/GenBank/DDBJ whole genome shotgun (WGS) entry which is preliminary data.</text>
</comment>
<evidence type="ECO:0000313" key="5">
    <source>
        <dbReference type="EMBL" id="MBB6498571.1"/>
    </source>
</evidence>
<dbReference type="InterPro" id="IPR053142">
    <property type="entry name" value="PchR_regulatory_protein"/>
</dbReference>
<reference evidence="5 6" key="1">
    <citation type="submission" date="2020-08" db="EMBL/GenBank/DDBJ databases">
        <title>Genomic Encyclopedia of Type Strains, Phase IV (KMG-V): Genome sequencing to study the core and pangenomes of soil and plant-associated prokaryotes.</title>
        <authorList>
            <person name="Whitman W."/>
        </authorList>
    </citation>
    <scope>NUCLEOTIDE SEQUENCE [LARGE SCALE GENOMIC DNA]</scope>
    <source>
        <strain evidence="5 6">M2T3</strain>
    </source>
</reference>
<evidence type="ECO:0000313" key="6">
    <source>
        <dbReference type="Proteomes" id="UP000521017"/>
    </source>
</evidence>
<protein>
    <submittedName>
        <fullName evidence="5">AraC-like DNA-binding protein</fullName>
    </submittedName>
</protein>
<evidence type="ECO:0000256" key="1">
    <source>
        <dbReference type="ARBA" id="ARBA00023015"/>
    </source>
</evidence>
<dbReference type="Proteomes" id="UP000521017">
    <property type="component" value="Unassembled WGS sequence"/>
</dbReference>
<dbReference type="PANTHER" id="PTHR47893:SF1">
    <property type="entry name" value="REGULATORY PROTEIN PCHR"/>
    <property type="match status" value="1"/>
</dbReference>
<dbReference type="GO" id="GO:0003700">
    <property type="term" value="F:DNA-binding transcription factor activity"/>
    <property type="evidence" value="ECO:0007669"/>
    <property type="project" value="InterPro"/>
</dbReference>
<keyword evidence="3" id="KW-0804">Transcription</keyword>
<sequence>MGINVSKDYEAWKTVGRTFKQSTDQRQFVKESRDKYNFSFSDAELLQITTPDLYIVYGDILFKQRQLYFQPTNDVPDMVKLRFTLSGNGTIFNEVNKQQYIFNSNQQNIIYMPGLDGKGEYDTDCNYRFFEVHFAKERFLQLAENSNRTLQILADHLDAGRYAQMAEQNLPITWAMQDCIQAILNCTYTEGLKSLFIESKCTELLVLQAEAFEKAVTKSGNSPLQSAHDKDCIYYARDYLIQHIDQPPSITELAKVCGINEFKLKQGFKGLFEKSIFGYLSHYKLNYAKELLLEGANIKSVAFQLGYSSVQHFSNAFRKKFGVSPGKVKI</sequence>
<organism evidence="5 6">
    <name type="scientific">Pedobacter cryoconitis</name>
    <dbReference type="NCBI Taxonomy" id="188932"/>
    <lineage>
        <taxon>Bacteria</taxon>
        <taxon>Pseudomonadati</taxon>
        <taxon>Bacteroidota</taxon>
        <taxon>Sphingobacteriia</taxon>
        <taxon>Sphingobacteriales</taxon>
        <taxon>Sphingobacteriaceae</taxon>
        <taxon>Pedobacter</taxon>
    </lineage>
</organism>
<dbReference type="PANTHER" id="PTHR47893">
    <property type="entry name" value="REGULATORY PROTEIN PCHR"/>
    <property type="match status" value="1"/>
</dbReference>
<dbReference type="InterPro" id="IPR018062">
    <property type="entry name" value="HTH_AraC-typ_CS"/>
</dbReference>
<dbReference type="GO" id="GO:0043565">
    <property type="term" value="F:sequence-specific DNA binding"/>
    <property type="evidence" value="ECO:0007669"/>
    <property type="project" value="InterPro"/>
</dbReference>